<dbReference type="Pfam" id="PF07280">
    <property type="entry name" value="Ac110_PIF"/>
    <property type="match status" value="1"/>
</dbReference>
<evidence type="ECO:0000313" key="2">
    <source>
        <dbReference type="EMBL" id="AYW35391.1"/>
    </source>
</evidence>
<reference evidence="3" key="1">
    <citation type="submission" date="2018-03" db="EMBL/GenBank/DDBJ databases">
        <title>Whole genome comparison of nucleopolyhedroviruses isolated from saturniine wild silkworms in Asian countries.</title>
        <authorList>
            <person name="Sasaki K."/>
            <person name="Kajiura Z."/>
            <person name="Ponnuvel K.M."/>
            <person name="Kobayashi J."/>
        </authorList>
    </citation>
    <scope>NUCLEOTIDE SEQUENCE</scope>
    <source>
        <strain evidence="3">Manipur</strain>
    </source>
</reference>
<sequence length="56" mass="6834">MKYFLSATFLIIVFLYAVYFCVLIIINNERVRRDLFYQYNYIPAALLRTVRVHQLK</sequence>
<dbReference type="EMBL" id="LC375539">
    <property type="protein sequence ID" value="BBD50805.1"/>
    <property type="molecule type" value="Genomic_DNA"/>
</dbReference>
<proteinExistence type="predicted"/>
<keyword evidence="1" id="KW-0812">Transmembrane</keyword>
<keyword evidence="1" id="KW-0472">Membrane</keyword>
<accession>A0A2Z6C6H6</accession>
<organism evidence="3">
    <name type="scientific">Antheraea proylei nucleopolyhedrovirus</name>
    <dbReference type="NCBI Taxonomy" id="2126611"/>
    <lineage>
        <taxon>Viruses</taxon>
        <taxon>Viruses incertae sedis</taxon>
        <taxon>Naldaviricetes</taxon>
        <taxon>Lefavirales</taxon>
        <taxon>Baculoviridae</taxon>
        <taxon>Alphabaculovirus</taxon>
        <taxon>Alphabaculovirus anpernyi</taxon>
    </lineage>
</organism>
<dbReference type="InterPro" id="IPR009903">
    <property type="entry name" value="AcMNPV_AC110"/>
</dbReference>
<evidence type="ECO:0000313" key="3">
    <source>
        <dbReference type="EMBL" id="BBD50805.1"/>
    </source>
</evidence>
<keyword evidence="1" id="KW-1133">Transmembrane helix</keyword>
<reference evidence="2" key="2">
    <citation type="submission" date="2018-08" db="EMBL/GenBank/DDBJ databases">
        <title>Genetic characterization of an alphabaculovirus causing tiger band disease in the oak tasar silkworm, Antheraea proylei.</title>
        <authorList>
            <person name="Tourangbam S."/>
            <person name="Malcolm F.J."/>
            <person name="Luikham R."/>
            <person name="Kshetrimayum M."/>
            <person name="Yumnam R."/>
            <person name="Rajkumari L."/>
        </authorList>
    </citation>
    <scope>NUCLEOTIDE SEQUENCE</scope>
    <source>
        <strain evidence="2">TkhulenIBD</strain>
    </source>
</reference>
<dbReference type="EMBL" id="MH797002">
    <property type="protein sequence ID" value="AYW35391.1"/>
    <property type="molecule type" value="Genomic_DNA"/>
</dbReference>
<name>A0A2Z6C6H6_NPVAP</name>
<evidence type="ECO:0000256" key="1">
    <source>
        <dbReference type="SAM" id="Phobius"/>
    </source>
</evidence>
<feature type="transmembrane region" description="Helical" evidence="1">
    <location>
        <begin position="6"/>
        <end position="26"/>
    </location>
</feature>
<protein>
    <recommendedName>
        <fullName evidence="4">Ac110</fullName>
    </recommendedName>
</protein>
<gene>
    <name evidence="3" type="primary">orf46</name>
    <name evidence="2" type="synonym">ORF46</name>
</gene>
<evidence type="ECO:0008006" key="4">
    <source>
        <dbReference type="Google" id="ProtNLM"/>
    </source>
</evidence>